<keyword evidence="8" id="KW-1185">Reference proteome</keyword>
<dbReference type="Gene3D" id="3.60.21.10">
    <property type="match status" value="1"/>
</dbReference>
<dbReference type="GO" id="GO:0004527">
    <property type="term" value="F:exonuclease activity"/>
    <property type="evidence" value="ECO:0007669"/>
    <property type="project" value="UniProtKB-KW"/>
</dbReference>
<evidence type="ECO:0000256" key="3">
    <source>
        <dbReference type="ARBA" id="ARBA00022722"/>
    </source>
</evidence>
<evidence type="ECO:0000313" key="7">
    <source>
        <dbReference type="EMBL" id="MEJ4099815.1"/>
    </source>
</evidence>
<dbReference type="CDD" id="cd00840">
    <property type="entry name" value="MPP_Mre11_N"/>
    <property type="match status" value="1"/>
</dbReference>
<dbReference type="Pfam" id="PF00149">
    <property type="entry name" value="Metallophos"/>
    <property type="match status" value="1"/>
</dbReference>
<keyword evidence="3" id="KW-0540">Nuclease</keyword>
<comment type="similarity">
    <text evidence="1">Belongs to the SbcD family.</text>
</comment>
<dbReference type="InterPro" id="IPR029052">
    <property type="entry name" value="Metallo-depent_PP-like"/>
</dbReference>
<dbReference type="SUPFAM" id="SSF56300">
    <property type="entry name" value="Metallo-dependent phosphatases"/>
    <property type="match status" value="1"/>
</dbReference>
<keyword evidence="5 7" id="KW-0269">Exonuclease</keyword>
<organism evidence="7 8">
    <name type="scientific">Corynebacterium mastitidis</name>
    <dbReference type="NCBI Taxonomy" id="161890"/>
    <lineage>
        <taxon>Bacteria</taxon>
        <taxon>Bacillati</taxon>
        <taxon>Actinomycetota</taxon>
        <taxon>Actinomycetes</taxon>
        <taxon>Mycobacteriales</taxon>
        <taxon>Corynebacteriaceae</taxon>
        <taxon>Corynebacterium</taxon>
    </lineage>
</organism>
<dbReference type="Proteomes" id="UP001359781">
    <property type="component" value="Unassembled WGS sequence"/>
</dbReference>
<dbReference type="InterPro" id="IPR050535">
    <property type="entry name" value="DNA_Repair-Maintenance_Comp"/>
</dbReference>
<evidence type="ECO:0000313" key="8">
    <source>
        <dbReference type="Proteomes" id="UP001359781"/>
    </source>
</evidence>
<evidence type="ECO:0000259" key="6">
    <source>
        <dbReference type="Pfam" id="PF00149"/>
    </source>
</evidence>
<sequence length="383" mass="41196">MTTTTFIHTSDLQWGMTRWFLDEDAQARFEAARWDAVRRIGELARERGADFVVMAGDVFDKNSLSPRTQGRALEILGEVGVPVLLLPGNHDPLVADSPFYAAEDVPGVVVLRDDRPVPVLPGVEVVGAPLRAKYASTDLVAQALAGLEPTEGIRIAVGHGQVAGRGGQADPALIDLAGVERALAEGVVDYLALGDTHSTQRVGGTGRVWFSGAPEVTDFHDRYGGKSGGEADSGNVLCVTVTKTRPADARVEVEKVPVGRWRFEAVDAELNSPEEVEDFLALLRAYPHKDRTVVKYSLRGTLGVAAMRALEAGLARLAPVFAALYERERLMDLHLEPSPEEVAEADLRGFAAAALSELVEEENSDAVNLLLRLSAEASGSEER</sequence>
<accession>A0ABU8NZK8</accession>
<evidence type="ECO:0000256" key="2">
    <source>
        <dbReference type="ARBA" id="ARBA00013365"/>
    </source>
</evidence>
<evidence type="ECO:0000256" key="1">
    <source>
        <dbReference type="ARBA" id="ARBA00010555"/>
    </source>
</evidence>
<evidence type="ECO:0000256" key="5">
    <source>
        <dbReference type="ARBA" id="ARBA00022839"/>
    </source>
</evidence>
<evidence type="ECO:0000256" key="4">
    <source>
        <dbReference type="ARBA" id="ARBA00022801"/>
    </source>
</evidence>
<dbReference type="EMBL" id="JBAHVJ010000005">
    <property type="protein sequence ID" value="MEJ4099815.1"/>
    <property type="molecule type" value="Genomic_DNA"/>
</dbReference>
<dbReference type="InterPro" id="IPR014577">
    <property type="entry name" value="UCP033093_metalloPase"/>
</dbReference>
<comment type="caution">
    <text evidence="7">The sequence shown here is derived from an EMBL/GenBank/DDBJ whole genome shotgun (WGS) entry which is preliminary data.</text>
</comment>
<protein>
    <recommendedName>
        <fullName evidence="2">Nuclease SbcCD subunit D</fullName>
    </recommendedName>
</protein>
<feature type="domain" description="Calcineurin-like phosphoesterase" evidence="6">
    <location>
        <begin position="5"/>
        <end position="198"/>
    </location>
</feature>
<gene>
    <name evidence="7" type="ORF">V5S96_05495</name>
</gene>
<dbReference type="InterPro" id="IPR041796">
    <property type="entry name" value="Mre11_N"/>
</dbReference>
<dbReference type="PANTHER" id="PTHR30337:SF0">
    <property type="entry name" value="NUCLEASE SBCCD SUBUNIT D"/>
    <property type="match status" value="1"/>
</dbReference>
<dbReference type="RefSeq" id="WP_337890106.1">
    <property type="nucleotide sequence ID" value="NZ_JBAHVI010000005.1"/>
</dbReference>
<dbReference type="PIRSF" id="PIRSF033093">
    <property type="entry name" value="UCP_ML1119"/>
    <property type="match status" value="1"/>
</dbReference>
<name>A0ABU8NZK8_9CORY</name>
<dbReference type="InterPro" id="IPR004843">
    <property type="entry name" value="Calcineurin-like_PHP"/>
</dbReference>
<reference evidence="7 8" key="1">
    <citation type="submission" date="2024-02" db="EMBL/GenBank/DDBJ databases">
        <title>Whole genome sequencing and characterization of Corynebacterium isolated from the ocular surface of dry eye disease sufferers.</title>
        <authorList>
            <person name="Naqvi M."/>
        </authorList>
    </citation>
    <scope>NUCLEOTIDE SEQUENCE [LARGE SCALE GENOMIC DNA]</scope>
    <source>
        <strain evidence="7 8">PCRF</strain>
    </source>
</reference>
<keyword evidence="4" id="KW-0378">Hydrolase</keyword>
<dbReference type="PANTHER" id="PTHR30337">
    <property type="entry name" value="COMPONENT OF ATP-DEPENDENT DSDNA EXONUCLEASE"/>
    <property type="match status" value="1"/>
</dbReference>
<proteinExistence type="inferred from homology"/>